<feature type="compositionally biased region" description="Basic and acidic residues" evidence="1">
    <location>
        <begin position="62"/>
        <end position="76"/>
    </location>
</feature>
<evidence type="ECO:0000256" key="1">
    <source>
        <dbReference type="SAM" id="MobiDB-lite"/>
    </source>
</evidence>
<sequence length="76" mass="8432">MYHSLQAKAASLSVETYESYLEVLQHLKALLVSAIQHYPHKTEDNTVNIVSELQCASSTGSDEAKSKEAYKESRSS</sequence>
<keyword evidence="3" id="KW-1185">Reference proteome</keyword>
<dbReference type="AlphaFoldDB" id="A0AAN7X6U9"/>
<name>A0AAN7X6U9_ELEMC</name>
<accession>A0AAN7X6U9</accession>
<reference evidence="2 3" key="1">
    <citation type="journal article" date="2023" name="Genes (Basel)">
        <title>Chromosome-Level Genome Assembly and Circadian Gene Repertoire of the Patagonia Blennie Eleginops maclovinus-The Closest Ancestral Proxy of Antarctic Cryonotothenioids.</title>
        <authorList>
            <person name="Cheng C.C."/>
            <person name="Rivera-Colon A.G."/>
            <person name="Minhas B.F."/>
            <person name="Wilson L."/>
            <person name="Rayamajhi N."/>
            <person name="Vargas-Chacoff L."/>
            <person name="Catchen J.M."/>
        </authorList>
    </citation>
    <scope>NUCLEOTIDE SEQUENCE [LARGE SCALE GENOMIC DNA]</scope>
    <source>
        <strain evidence="2">JMC-PN-2008</strain>
    </source>
</reference>
<organism evidence="2 3">
    <name type="scientific">Eleginops maclovinus</name>
    <name type="common">Patagonian blennie</name>
    <name type="synonym">Eleginus maclovinus</name>
    <dbReference type="NCBI Taxonomy" id="56733"/>
    <lineage>
        <taxon>Eukaryota</taxon>
        <taxon>Metazoa</taxon>
        <taxon>Chordata</taxon>
        <taxon>Craniata</taxon>
        <taxon>Vertebrata</taxon>
        <taxon>Euteleostomi</taxon>
        <taxon>Actinopterygii</taxon>
        <taxon>Neopterygii</taxon>
        <taxon>Teleostei</taxon>
        <taxon>Neoteleostei</taxon>
        <taxon>Acanthomorphata</taxon>
        <taxon>Eupercaria</taxon>
        <taxon>Perciformes</taxon>
        <taxon>Notothenioidei</taxon>
        <taxon>Eleginopidae</taxon>
        <taxon>Eleginops</taxon>
    </lineage>
</organism>
<dbReference type="Proteomes" id="UP001346869">
    <property type="component" value="Unassembled WGS sequence"/>
</dbReference>
<dbReference type="EMBL" id="JAUZQC010000017">
    <property type="protein sequence ID" value="KAK5855591.1"/>
    <property type="molecule type" value="Genomic_DNA"/>
</dbReference>
<proteinExistence type="predicted"/>
<comment type="caution">
    <text evidence="2">The sequence shown here is derived from an EMBL/GenBank/DDBJ whole genome shotgun (WGS) entry which is preliminary data.</text>
</comment>
<evidence type="ECO:0000313" key="2">
    <source>
        <dbReference type="EMBL" id="KAK5855591.1"/>
    </source>
</evidence>
<evidence type="ECO:0000313" key="3">
    <source>
        <dbReference type="Proteomes" id="UP001346869"/>
    </source>
</evidence>
<gene>
    <name evidence="2" type="ORF">PBY51_007255</name>
</gene>
<reference evidence="2 3" key="2">
    <citation type="journal article" date="2023" name="Mol. Biol. Evol.">
        <title>Genomics of Secondarily Temperate Adaptation in the Only Non-Antarctic Icefish.</title>
        <authorList>
            <person name="Rivera-Colon A.G."/>
            <person name="Rayamajhi N."/>
            <person name="Minhas B.F."/>
            <person name="Madrigal G."/>
            <person name="Bilyk K.T."/>
            <person name="Yoon V."/>
            <person name="Hune M."/>
            <person name="Gregory S."/>
            <person name="Cheng C.H.C."/>
            <person name="Catchen J.M."/>
        </authorList>
    </citation>
    <scope>NUCLEOTIDE SEQUENCE [LARGE SCALE GENOMIC DNA]</scope>
    <source>
        <strain evidence="2">JMC-PN-2008</strain>
    </source>
</reference>
<feature type="region of interest" description="Disordered" evidence="1">
    <location>
        <begin position="57"/>
        <end position="76"/>
    </location>
</feature>
<protein>
    <submittedName>
        <fullName evidence="2">Uncharacterized protein</fullName>
    </submittedName>
</protein>